<keyword evidence="1" id="KW-1133">Transmembrane helix</keyword>
<keyword evidence="2" id="KW-1185">Reference proteome</keyword>
<accession>A0A1I7WIN4</accession>
<dbReference type="Proteomes" id="UP000095283">
    <property type="component" value="Unplaced"/>
</dbReference>
<protein>
    <submittedName>
        <fullName evidence="3">Uncharacterized protein</fullName>
    </submittedName>
</protein>
<proteinExistence type="predicted"/>
<evidence type="ECO:0000313" key="2">
    <source>
        <dbReference type="Proteomes" id="UP000095283"/>
    </source>
</evidence>
<dbReference type="WBParaSite" id="Hba_04876">
    <property type="protein sequence ID" value="Hba_04876"/>
    <property type="gene ID" value="Hba_04876"/>
</dbReference>
<organism evidence="2 3">
    <name type="scientific">Heterorhabditis bacteriophora</name>
    <name type="common">Entomopathogenic nematode worm</name>
    <dbReference type="NCBI Taxonomy" id="37862"/>
    <lineage>
        <taxon>Eukaryota</taxon>
        <taxon>Metazoa</taxon>
        <taxon>Ecdysozoa</taxon>
        <taxon>Nematoda</taxon>
        <taxon>Chromadorea</taxon>
        <taxon>Rhabditida</taxon>
        <taxon>Rhabditina</taxon>
        <taxon>Rhabditomorpha</taxon>
        <taxon>Strongyloidea</taxon>
        <taxon>Heterorhabditidae</taxon>
        <taxon>Heterorhabditis</taxon>
    </lineage>
</organism>
<feature type="transmembrane region" description="Helical" evidence="1">
    <location>
        <begin position="20"/>
        <end position="41"/>
    </location>
</feature>
<name>A0A1I7WIN4_HETBA</name>
<evidence type="ECO:0000256" key="1">
    <source>
        <dbReference type="SAM" id="Phobius"/>
    </source>
</evidence>
<keyword evidence="1" id="KW-0812">Transmembrane</keyword>
<evidence type="ECO:0000313" key="3">
    <source>
        <dbReference type="WBParaSite" id="Hba_04876"/>
    </source>
</evidence>
<reference evidence="3" key="1">
    <citation type="submission" date="2016-11" db="UniProtKB">
        <authorList>
            <consortium name="WormBaseParasite"/>
        </authorList>
    </citation>
    <scope>IDENTIFICATION</scope>
</reference>
<keyword evidence="1" id="KW-0472">Membrane</keyword>
<sequence length="149" mass="16534">MVGSILNVPVLQCLTTQTKLAFFIVGYIKIIIYSLFFKYIFTALDMDRSFCSVQPQFSLQAPAITSPVRQRASIAGQSVDSAHFRKFLHDRRKSYRNRSLGPTIASAPSVEQEDYRTPKPSFDKNGKSFDCCGGHMGSLASDSNGLVKV</sequence>
<dbReference type="AlphaFoldDB" id="A0A1I7WIN4"/>